<evidence type="ECO:0000259" key="3">
    <source>
        <dbReference type="Pfam" id="PF00561"/>
    </source>
</evidence>
<dbReference type="Gene3D" id="3.40.50.1820">
    <property type="entry name" value="alpha/beta hydrolase"/>
    <property type="match status" value="1"/>
</dbReference>
<dbReference type="PRINTS" id="PR00111">
    <property type="entry name" value="ABHYDROLASE"/>
</dbReference>
<keyword evidence="2 4" id="KW-0378">Hydrolase</keyword>
<dbReference type="InterPro" id="IPR029058">
    <property type="entry name" value="AB_hydrolase_fold"/>
</dbReference>
<evidence type="ECO:0000256" key="1">
    <source>
        <dbReference type="ARBA" id="ARBA00010088"/>
    </source>
</evidence>
<name>A0ABW5Y1U4_9BACL</name>
<proteinExistence type="inferred from homology"/>
<dbReference type="PRINTS" id="PR00793">
    <property type="entry name" value="PROAMNOPTASE"/>
</dbReference>
<dbReference type="InterPro" id="IPR000073">
    <property type="entry name" value="AB_hydrolase_1"/>
</dbReference>
<evidence type="ECO:0000256" key="2">
    <source>
        <dbReference type="ARBA" id="ARBA00022801"/>
    </source>
</evidence>
<organism evidence="4 5">
    <name type="scientific">Kurthia populi</name>
    <dbReference type="NCBI Taxonomy" id="1562132"/>
    <lineage>
        <taxon>Bacteria</taxon>
        <taxon>Bacillati</taxon>
        <taxon>Bacillota</taxon>
        <taxon>Bacilli</taxon>
        <taxon>Bacillales</taxon>
        <taxon>Caryophanaceae</taxon>
        <taxon>Kurthia</taxon>
    </lineage>
</organism>
<feature type="domain" description="AB hydrolase-1" evidence="3">
    <location>
        <begin position="30"/>
        <end position="270"/>
    </location>
</feature>
<evidence type="ECO:0000313" key="4">
    <source>
        <dbReference type="EMBL" id="MFD2869308.1"/>
    </source>
</evidence>
<dbReference type="GO" id="GO:0016787">
    <property type="term" value="F:hydrolase activity"/>
    <property type="evidence" value="ECO:0007669"/>
    <property type="project" value="UniProtKB-KW"/>
</dbReference>
<dbReference type="PANTHER" id="PTHR43798:SF31">
    <property type="entry name" value="AB HYDROLASE SUPERFAMILY PROTEIN YCLE"/>
    <property type="match status" value="1"/>
</dbReference>
<evidence type="ECO:0000313" key="5">
    <source>
        <dbReference type="Proteomes" id="UP001597568"/>
    </source>
</evidence>
<gene>
    <name evidence="4" type="ORF">ACFSY7_12505</name>
</gene>
<dbReference type="Pfam" id="PF00561">
    <property type="entry name" value="Abhydrolase_1"/>
    <property type="match status" value="1"/>
</dbReference>
<dbReference type="InterPro" id="IPR002410">
    <property type="entry name" value="Peptidase_S33"/>
</dbReference>
<dbReference type="EMBL" id="JBHUOR010000111">
    <property type="protein sequence ID" value="MFD2869308.1"/>
    <property type="molecule type" value="Genomic_DNA"/>
</dbReference>
<dbReference type="RefSeq" id="WP_380148081.1">
    <property type="nucleotide sequence ID" value="NZ_JBHUOR010000111.1"/>
</dbReference>
<accession>A0ABW5Y1U4</accession>
<comment type="similarity">
    <text evidence="1">Belongs to the peptidase S33 family.</text>
</comment>
<dbReference type="SUPFAM" id="SSF53474">
    <property type="entry name" value="alpha/beta-Hydrolases"/>
    <property type="match status" value="1"/>
</dbReference>
<keyword evidence="5" id="KW-1185">Reference proteome</keyword>
<dbReference type="Proteomes" id="UP001597568">
    <property type="component" value="Unassembled WGS sequence"/>
</dbReference>
<sequence>MFAAINGTKIYFDVEGSGYIPVGPRMIKKPVLFAVHGGPGSDHSDFKPWLTPLAEDYQIVYLDQRSNGQSERVDPATCTYDQLAADIEALRNYLGLEKISVLGHSFGGMIAQEYATRYPDSVEKLLLIDTAPSYEFYKEALAFAKNTATPEQYAKIPELFEGNIRDDEHLEEWWSVCWDLYWYDFKEEIGNDTGARPIGSLDVCNYTFKHLMPKYDVRAAIAELDIPTLITVGRHDWITPVTQAEEMHRLIKGSELVIFEKSGHQPFIEEHADFLHTVRTFLLAGTKS</sequence>
<dbReference type="InterPro" id="IPR050266">
    <property type="entry name" value="AB_hydrolase_sf"/>
</dbReference>
<reference evidence="5" key="1">
    <citation type="journal article" date="2019" name="Int. J. Syst. Evol. Microbiol.">
        <title>The Global Catalogue of Microorganisms (GCM) 10K type strain sequencing project: providing services to taxonomists for standard genome sequencing and annotation.</title>
        <authorList>
            <consortium name="The Broad Institute Genomics Platform"/>
            <consortium name="The Broad Institute Genome Sequencing Center for Infectious Disease"/>
            <person name="Wu L."/>
            <person name="Ma J."/>
        </authorList>
    </citation>
    <scope>NUCLEOTIDE SEQUENCE [LARGE SCALE GENOMIC DNA]</scope>
    <source>
        <strain evidence="5">KCTC 33522</strain>
    </source>
</reference>
<comment type="caution">
    <text evidence="4">The sequence shown here is derived from an EMBL/GenBank/DDBJ whole genome shotgun (WGS) entry which is preliminary data.</text>
</comment>
<dbReference type="PANTHER" id="PTHR43798">
    <property type="entry name" value="MONOACYLGLYCEROL LIPASE"/>
    <property type="match status" value="1"/>
</dbReference>
<protein>
    <submittedName>
        <fullName evidence="4">Alpha/beta fold hydrolase</fullName>
    </submittedName>
</protein>